<proteinExistence type="predicted"/>
<dbReference type="EMBL" id="UINC01208965">
    <property type="protein sequence ID" value="SVE31767.1"/>
    <property type="molecule type" value="Genomic_DNA"/>
</dbReference>
<reference evidence="1" key="1">
    <citation type="submission" date="2018-05" db="EMBL/GenBank/DDBJ databases">
        <authorList>
            <person name="Lanie J.A."/>
            <person name="Ng W.-L."/>
            <person name="Kazmierczak K.M."/>
            <person name="Andrzejewski T.M."/>
            <person name="Davidsen T.M."/>
            <person name="Wayne K.J."/>
            <person name="Tettelin H."/>
            <person name="Glass J.I."/>
            <person name="Rusch D."/>
            <person name="Podicherti R."/>
            <person name="Tsui H.-C.T."/>
            <person name="Winkler M.E."/>
        </authorList>
    </citation>
    <scope>NUCLEOTIDE SEQUENCE</scope>
</reference>
<protein>
    <submittedName>
        <fullName evidence="1">Uncharacterized protein</fullName>
    </submittedName>
</protein>
<name>A0A383CHC7_9ZZZZ</name>
<dbReference type="AlphaFoldDB" id="A0A383CHC7"/>
<accession>A0A383CHC7</accession>
<organism evidence="1">
    <name type="scientific">marine metagenome</name>
    <dbReference type="NCBI Taxonomy" id="408172"/>
    <lineage>
        <taxon>unclassified sequences</taxon>
        <taxon>metagenomes</taxon>
        <taxon>ecological metagenomes</taxon>
    </lineage>
</organism>
<evidence type="ECO:0000313" key="1">
    <source>
        <dbReference type="EMBL" id="SVE31767.1"/>
    </source>
</evidence>
<gene>
    <name evidence="1" type="ORF">METZ01_LOCUS484621</name>
</gene>
<sequence>MRNYWSRGVGNKTGPFDYLGYPIPLFGGEFGKQDSYVSKGGPLVGWVGDLAGRRVYSLNTEDEKE</sequence>